<dbReference type="GO" id="GO:0006935">
    <property type="term" value="P:chemotaxis"/>
    <property type="evidence" value="ECO:0007669"/>
    <property type="project" value="UniProtKB-KW"/>
</dbReference>
<evidence type="ECO:0000256" key="11">
    <source>
        <dbReference type="SAM" id="Phobius"/>
    </source>
</evidence>
<gene>
    <name evidence="13" type="ORF">IO99_14005</name>
</gene>
<dbReference type="Gene3D" id="3.30.450.20">
    <property type="entry name" value="PAS domain"/>
    <property type="match status" value="1"/>
</dbReference>
<dbReference type="Gene3D" id="6.10.340.10">
    <property type="match status" value="1"/>
</dbReference>
<dbReference type="PANTHER" id="PTHR32089:SF112">
    <property type="entry name" value="LYSOZYME-LIKE PROTEIN-RELATED"/>
    <property type="match status" value="1"/>
</dbReference>
<evidence type="ECO:0000256" key="4">
    <source>
        <dbReference type="ARBA" id="ARBA00022692"/>
    </source>
</evidence>
<dbReference type="CDD" id="cd12912">
    <property type="entry name" value="PDC2_MCP_like"/>
    <property type="match status" value="1"/>
</dbReference>
<dbReference type="eggNOG" id="COG0840">
    <property type="taxonomic scope" value="Bacteria"/>
</dbReference>
<evidence type="ECO:0000313" key="14">
    <source>
        <dbReference type="Proteomes" id="UP000028542"/>
    </source>
</evidence>
<organism evidence="13 14">
    <name type="scientific">Clostridium sulfidigenes</name>
    <dbReference type="NCBI Taxonomy" id="318464"/>
    <lineage>
        <taxon>Bacteria</taxon>
        <taxon>Bacillati</taxon>
        <taxon>Bacillota</taxon>
        <taxon>Clostridia</taxon>
        <taxon>Eubacteriales</taxon>
        <taxon>Clostridiaceae</taxon>
        <taxon>Clostridium</taxon>
    </lineage>
</organism>
<evidence type="ECO:0000256" key="6">
    <source>
        <dbReference type="ARBA" id="ARBA00023136"/>
    </source>
</evidence>
<feature type="compositionally biased region" description="Basic residues" evidence="10">
    <location>
        <begin position="14"/>
        <end position="24"/>
    </location>
</feature>
<dbReference type="InterPro" id="IPR029151">
    <property type="entry name" value="Sensor-like_sf"/>
</dbReference>
<dbReference type="Gene3D" id="1.10.287.950">
    <property type="entry name" value="Methyl-accepting chemotaxis protein"/>
    <property type="match status" value="1"/>
</dbReference>
<keyword evidence="4 11" id="KW-0812">Transmembrane</keyword>
<dbReference type="PANTHER" id="PTHR32089">
    <property type="entry name" value="METHYL-ACCEPTING CHEMOTAXIS PROTEIN MCPB"/>
    <property type="match status" value="1"/>
</dbReference>
<feature type="coiled-coil region" evidence="9">
    <location>
        <begin position="412"/>
        <end position="484"/>
    </location>
</feature>
<dbReference type="PROSITE" id="PS50111">
    <property type="entry name" value="CHEMOTAXIS_TRANSDUC_2"/>
    <property type="match status" value="1"/>
</dbReference>
<keyword evidence="3" id="KW-0145">Chemotaxis</keyword>
<dbReference type="SUPFAM" id="SSF58104">
    <property type="entry name" value="Methyl-accepting chemotaxis protein (MCP) signaling domain"/>
    <property type="match status" value="1"/>
</dbReference>
<evidence type="ECO:0000256" key="8">
    <source>
        <dbReference type="PROSITE-ProRule" id="PRU00284"/>
    </source>
</evidence>
<protein>
    <recommendedName>
        <fullName evidence="12">Methyl-accepting transducer domain-containing protein</fullName>
    </recommendedName>
</protein>
<evidence type="ECO:0000256" key="10">
    <source>
        <dbReference type="SAM" id="MobiDB-lite"/>
    </source>
</evidence>
<evidence type="ECO:0000256" key="5">
    <source>
        <dbReference type="ARBA" id="ARBA00022989"/>
    </source>
</evidence>
<keyword evidence="14" id="KW-1185">Reference proteome</keyword>
<dbReference type="STRING" id="318464.IO99_14005"/>
<evidence type="ECO:0000256" key="9">
    <source>
        <dbReference type="SAM" id="Coils"/>
    </source>
</evidence>
<reference evidence="13 14" key="1">
    <citation type="submission" date="2014-07" db="EMBL/GenBank/DDBJ databases">
        <title>Draft genome of Clostridium sulfidigenes 113A isolated from sediments associated with methane hydrate from Krishna Godavari basin.</title>
        <authorList>
            <person name="Honkalas V.S."/>
            <person name="Dabir A.P."/>
            <person name="Arora P."/>
            <person name="Dhakephalkar P.K."/>
        </authorList>
    </citation>
    <scope>NUCLEOTIDE SEQUENCE [LARGE SCALE GENOMIC DNA]</scope>
    <source>
        <strain evidence="13 14">113A</strain>
    </source>
</reference>
<feature type="transmembrane region" description="Helical" evidence="11">
    <location>
        <begin position="308"/>
        <end position="327"/>
    </location>
</feature>
<evidence type="ECO:0000313" key="13">
    <source>
        <dbReference type="EMBL" id="KEZ85597.1"/>
    </source>
</evidence>
<dbReference type="GO" id="GO:0005886">
    <property type="term" value="C:plasma membrane"/>
    <property type="evidence" value="ECO:0007669"/>
    <property type="project" value="UniProtKB-SubCell"/>
</dbReference>
<evidence type="ECO:0000256" key="7">
    <source>
        <dbReference type="ARBA" id="ARBA00023224"/>
    </source>
</evidence>
<keyword evidence="2" id="KW-1003">Cell membrane</keyword>
<accession>A0A084J9G3</accession>
<name>A0A084J9G3_9CLOT</name>
<dbReference type="GO" id="GO:0007165">
    <property type="term" value="P:signal transduction"/>
    <property type="evidence" value="ECO:0007669"/>
    <property type="project" value="UniProtKB-KW"/>
</dbReference>
<dbReference type="RefSeq" id="WP_035134265.1">
    <property type="nucleotide sequence ID" value="NZ_JPMD01000033.1"/>
</dbReference>
<dbReference type="Pfam" id="PF00015">
    <property type="entry name" value="MCPsignal"/>
    <property type="match status" value="1"/>
</dbReference>
<dbReference type="SUPFAM" id="SSF103190">
    <property type="entry name" value="Sensory domain-like"/>
    <property type="match status" value="1"/>
</dbReference>
<keyword evidence="6 11" id="KW-0472">Membrane</keyword>
<evidence type="ECO:0000256" key="2">
    <source>
        <dbReference type="ARBA" id="ARBA00022475"/>
    </source>
</evidence>
<dbReference type="Pfam" id="PF02743">
    <property type="entry name" value="dCache_1"/>
    <property type="match status" value="1"/>
</dbReference>
<sequence length="686" mass="74787">MKGRKRAKNELKSKKIKNTKKGKQKRIRGIGMQLMLSFTVIIVLVAAFLSAFSLFMNKKIITDKSKSLLENVAASMAGEINQLTDSYGIIVNQIAINDFLIDDTVDKKEKLTKLKNIAEKIELKEIAIVDAEGNCIDTSGESTNISDKDYFSNGLSGLTFVSEPYLGTTDNMLEIAISTPIKENGNIKGVLIAYLDASKLSAIISKVSIGKSGNAYLINSEGNIITHNDSLLIGTKLLDTVKDKNGSENMKQILGKMTSGERGAGEYRVAANEKYIGFAFIESTGWSVGVEVSGSELLAEIPELQIKVVIVCIIFIVLGLIFGYLVAKSMTKRLGRIGTIVEDMAKGNFTKSNIGKMNNDEIKDIYTAVEKSKEIIGGMILNVKDSSMVIESEASSLAALAEEFVSGAQSISESIEETATSSQRQAEELEDVTKELEEFDNKLSNNISDIYNISDMAENINSKADKSNEDMEKLAMAMNELSNSFKEFNSSIYSMKSSMETVTEITEIINSISEQTNLLALNAAIEAARAGEAGRGFSVVADEIRKLAEQSKESTQNIYNVINNAIKESETIEIKSNNINGELNKGLINVDNAIESFKNIAALVLDMVPKIEHVAVSSKKIIEDKNSITENIENSTQISSEVSGNTQLIAASTEELTASSDEVANAAEKLLGLTENMKEFMEQFKL</sequence>
<dbReference type="Proteomes" id="UP000028542">
    <property type="component" value="Unassembled WGS sequence"/>
</dbReference>
<comment type="caution">
    <text evidence="13">The sequence shown here is derived from an EMBL/GenBank/DDBJ whole genome shotgun (WGS) entry which is preliminary data.</text>
</comment>
<keyword evidence="7 8" id="KW-0807">Transducer</keyword>
<dbReference type="EMBL" id="JPMD01000033">
    <property type="protein sequence ID" value="KEZ85597.1"/>
    <property type="molecule type" value="Genomic_DNA"/>
</dbReference>
<keyword evidence="5 11" id="KW-1133">Transmembrane helix</keyword>
<keyword evidence="9" id="KW-0175">Coiled coil</keyword>
<proteinExistence type="predicted"/>
<feature type="domain" description="Methyl-accepting transducer" evidence="12">
    <location>
        <begin position="400"/>
        <end position="664"/>
    </location>
</feature>
<dbReference type="AlphaFoldDB" id="A0A084J9G3"/>
<comment type="subcellular location">
    <subcellularLocation>
        <location evidence="1">Cell membrane</location>
        <topology evidence="1">Multi-pass membrane protein</topology>
    </subcellularLocation>
</comment>
<feature type="region of interest" description="Disordered" evidence="10">
    <location>
        <begin position="1"/>
        <end position="24"/>
    </location>
</feature>
<dbReference type="InterPro" id="IPR033479">
    <property type="entry name" value="dCache_1"/>
</dbReference>
<evidence type="ECO:0000259" key="12">
    <source>
        <dbReference type="PROSITE" id="PS50111"/>
    </source>
</evidence>
<dbReference type="InterPro" id="IPR004089">
    <property type="entry name" value="MCPsignal_dom"/>
</dbReference>
<evidence type="ECO:0000256" key="3">
    <source>
        <dbReference type="ARBA" id="ARBA00022500"/>
    </source>
</evidence>
<dbReference type="SMART" id="SM00283">
    <property type="entry name" value="MA"/>
    <property type="match status" value="1"/>
</dbReference>
<dbReference type="CDD" id="cd12914">
    <property type="entry name" value="PDC1_DGC_like"/>
    <property type="match status" value="1"/>
</dbReference>
<evidence type="ECO:0000256" key="1">
    <source>
        <dbReference type="ARBA" id="ARBA00004651"/>
    </source>
</evidence>